<dbReference type="EMBL" id="JBHTCQ010000002">
    <property type="protein sequence ID" value="MFC7406155.1"/>
    <property type="molecule type" value="Genomic_DNA"/>
</dbReference>
<dbReference type="RefSeq" id="WP_382395246.1">
    <property type="nucleotide sequence ID" value="NZ_JBHTCQ010000002.1"/>
</dbReference>
<dbReference type="Gene3D" id="3.40.50.300">
    <property type="entry name" value="P-loop containing nucleotide triphosphate hydrolases"/>
    <property type="match status" value="1"/>
</dbReference>
<accession>A0ABW2QEV8</accession>
<dbReference type="PANTHER" id="PTHR37807:SF3">
    <property type="entry name" value="OS07G0160300 PROTEIN"/>
    <property type="match status" value="1"/>
</dbReference>
<organism evidence="1 2">
    <name type="scientific">Georgenia alba</name>
    <dbReference type="NCBI Taxonomy" id="2233858"/>
    <lineage>
        <taxon>Bacteria</taxon>
        <taxon>Bacillati</taxon>
        <taxon>Actinomycetota</taxon>
        <taxon>Actinomycetes</taxon>
        <taxon>Micrococcales</taxon>
        <taxon>Bogoriellaceae</taxon>
        <taxon>Georgenia</taxon>
    </lineage>
</organism>
<keyword evidence="2" id="KW-1185">Reference proteome</keyword>
<dbReference type="Pfam" id="PF13671">
    <property type="entry name" value="AAA_33"/>
    <property type="match status" value="1"/>
</dbReference>
<name>A0ABW2QEV8_9MICO</name>
<comment type="caution">
    <text evidence="1">The sequence shown here is derived from an EMBL/GenBank/DDBJ whole genome shotgun (WGS) entry which is preliminary data.</text>
</comment>
<dbReference type="SUPFAM" id="SSF52540">
    <property type="entry name" value="P-loop containing nucleoside triphosphate hydrolases"/>
    <property type="match status" value="1"/>
</dbReference>
<dbReference type="InterPro" id="IPR027417">
    <property type="entry name" value="P-loop_NTPase"/>
</dbReference>
<protein>
    <submittedName>
        <fullName evidence="1">AAA family ATPase</fullName>
    </submittedName>
</protein>
<proteinExistence type="predicted"/>
<dbReference type="PANTHER" id="PTHR37807">
    <property type="entry name" value="OS07G0160300 PROTEIN"/>
    <property type="match status" value="1"/>
</dbReference>
<reference evidence="2" key="1">
    <citation type="journal article" date="2019" name="Int. J. Syst. Evol. Microbiol.">
        <title>The Global Catalogue of Microorganisms (GCM) 10K type strain sequencing project: providing services to taxonomists for standard genome sequencing and annotation.</title>
        <authorList>
            <consortium name="The Broad Institute Genomics Platform"/>
            <consortium name="The Broad Institute Genome Sequencing Center for Infectious Disease"/>
            <person name="Wu L."/>
            <person name="Ma J."/>
        </authorList>
    </citation>
    <scope>NUCLEOTIDE SEQUENCE [LARGE SCALE GENOMIC DNA]</scope>
    <source>
        <strain evidence="2">JCM 1490</strain>
    </source>
</reference>
<evidence type="ECO:0000313" key="1">
    <source>
        <dbReference type="EMBL" id="MFC7406155.1"/>
    </source>
</evidence>
<gene>
    <name evidence="1" type="ORF">ACFQQL_13635</name>
</gene>
<evidence type="ECO:0000313" key="2">
    <source>
        <dbReference type="Proteomes" id="UP001596455"/>
    </source>
</evidence>
<dbReference type="Proteomes" id="UP001596455">
    <property type="component" value="Unassembled WGS sequence"/>
</dbReference>
<sequence length="186" mass="19751">MNDDPALLVVVAGRPGTGKTTLAGALSARLGATCLRVDAVETALRRAGTDRPGVAGYAVAHELAAANLRLGGHVVVDAVCPVPDSRSAWRTTAEGAQARLVQLVTVLPDPVAHERRVRERAPDLVGQRVPTWEDVVRQPWEPWDSRRDGSAVAVDTTSRDAALAAAWAAVERAVGPQPLRPRGRRT</sequence>